<dbReference type="EMBL" id="JDRY01000033">
    <property type="protein sequence ID" value="KGM99515.1"/>
    <property type="molecule type" value="Genomic_DNA"/>
</dbReference>
<protein>
    <recommendedName>
        <fullName evidence="2">DUF7852 domain-containing protein</fullName>
    </recommendedName>
</protein>
<accession>A0A0A0IIW7</accession>
<dbReference type="AlphaFoldDB" id="A0A0A0IIW7"/>
<sequence>MKKKNKKDNNNKSKKDNNKNNYNNITSIEQMIYTIKIILKYYNRMSGYSKGYLTKEYVRKKRKIIKNSTKKEDKMDHKKSEDDVKNKDEEKKDIEVIENLKQDDMDRDDKVTNIPIIVAEKYIDIPIQEKIQLDNLAFEINEIKNDIYLTNYKVIPNKIQSENTCTEGKVFIKGNIENKIQYSTVENINSNSVSGEIKYKLVYIPFECTSFINFQMPLTINFESEFIETIKCNMKSAEVFGTNLYEVKNELVSHSFKSFNEKIMLRLHLIFIQEKKVSINGLL</sequence>
<feature type="compositionally biased region" description="Basic and acidic residues" evidence="1">
    <location>
        <begin position="7"/>
        <end position="18"/>
    </location>
</feature>
<dbReference type="RefSeq" id="WP_039258413.1">
    <property type="nucleotide sequence ID" value="NZ_JDRY01000033.1"/>
</dbReference>
<dbReference type="Pfam" id="PF25250">
    <property type="entry name" value="DUF7852"/>
    <property type="match status" value="1"/>
</dbReference>
<proteinExistence type="predicted"/>
<evidence type="ECO:0000259" key="2">
    <source>
        <dbReference type="Pfam" id="PF25250"/>
    </source>
</evidence>
<comment type="caution">
    <text evidence="3">The sequence shown here is derived from an EMBL/GenBank/DDBJ whole genome shotgun (WGS) entry which is preliminary data.</text>
</comment>
<evidence type="ECO:0000256" key="1">
    <source>
        <dbReference type="SAM" id="MobiDB-lite"/>
    </source>
</evidence>
<organism evidence="3 4">
    <name type="scientific">Clostridium botulinum C/D str. DC5</name>
    <dbReference type="NCBI Taxonomy" id="1443128"/>
    <lineage>
        <taxon>Bacteria</taxon>
        <taxon>Bacillati</taxon>
        <taxon>Bacillota</taxon>
        <taxon>Clostridia</taxon>
        <taxon>Eubacteriales</taxon>
        <taxon>Clostridiaceae</taxon>
        <taxon>Clostridium</taxon>
    </lineage>
</organism>
<feature type="region of interest" description="Disordered" evidence="1">
    <location>
        <begin position="68"/>
        <end position="90"/>
    </location>
</feature>
<feature type="region of interest" description="Disordered" evidence="1">
    <location>
        <begin position="1"/>
        <end position="22"/>
    </location>
</feature>
<gene>
    <name evidence="3" type="ORF">Z955_06700</name>
</gene>
<name>A0A0A0IIW7_CLOBO</name>
<dbReference type="InterPro" id="IPR057174">
    <property type="entry name" value="DUF7852"/>
</dbReference>
<dbReference type="Proteomes" id="UP000030014">
    <property type="component" value="Unassembled WGS sequence"/>
</dbReference>
<feature type="domain" description="DUF7852" evidence="2">
    <location>
        <begin position="76"/>
        <end position="200"/>
    </location>
</feature>
<reference evidence="3 4" key="1">
    <citation type="submission" date="2014-01" db="EMBL/GenBank/DDBJ databases">
        <title>Plasmidome dynamics in the species complex Clostridium novyi sensu lato converts strains of independent lineages into distinctly different pathogens.</title>
        <authorList>
            <person name="Skarin H."/>
            <person name="Segerman B."/>
        </authorList>
    </citation>
    <scope>NUCLEOTIDE SEQUENCE [LARGE SCALE GENOMIC DNA]</scope>
    <source>
        <strain evidence="3 4">DC5</strain>
    </source>
</reference>
<evidence type="ECO:0000313" key="3">
    <source>
        <dbReference type="EMBL" id="KGM99515.1"/>
    </source>
</evidence>
<evidence type="ECO:0000313" key="4">
    <source>
        <dbReference type="Proteomes" id="UP000030014"/>
    </source>
</evidence>
<feature type="compositionally biased region" description="Basic and acidic residues" evidence="1">
    <location>
        <begin position="69"/>
        <end position="90"/>
    </location>
</feature>